<evidence type="ECO:0000313" key="3">
    <source>
        <dbReference type="Proteomes" id="UP000053647"/>
    </source>
</evidence>
<feature type="compositionally biased region" description="Basic and acidic residues" evidence="1">
    <location>
        <begin position="128"/>
        <end position="138"/>
    </location>
</feature>
<accession>A0A0C9TKQ1</accession>
<evidence type="ECO:0000256" key="1">
    <source>
        <dbReference type="SAM" id="MobiDB-lite"/>
    </source>
</evidence>
<proteinExistence type="predicted"/>
<protein>
    <submittedName>
        <fullName evidence="2">Uncharacterized protein</fullName>
    </submittedName>
</protein>
<evidence type="ECO:0000313" key="2">
    <source>
        <dbReference type="EMBL" id="KIJ07956.1"/>
    </source>
</evidence>
<dbReference type="EMBL" id="KN819738">
    <property type="protein sequence ID" value="KIJ07956.1"/>
    <property type="molecule type" value="Genomic_DNA"/>
</dbReference>
<name>A0A0C9TKQ1_PAXIN</name>
<dbReference type="Proteomes" id="UP000053647">
    <property type="component" value="Unassembled WGS sequence"/>
</dbReference>
<keyword evidence="3" id="KW-1185">Reference proteome</keyword>
<organism evidence="2 3">
    <name type="scientific">Paxillus involutus ATCC 200175</name>
    <dbReference type="NCBI Taxonomy" id="664439"/>
    <lineage>
        <taxon>Eukaryota</taxon>
        <taxon>Fungi</taxon>
        <taxon>Dikarya</taxon>
        <taxon>Basidiomycota</taxon>
        <taxon>Agaricomycotina</taxon>
        <taxon>Agaricomycetes</taxon>
        <taxon>Agaricomycetidae</taxon>
        <taxon>Boletales</taxon>
        <taxon>Paxilineae</taxon>
        <taxon>Paxillaceae</taxon>
        <taxon>Paxillus</taxon>
    </lineage>
</organism>
<gene>
    <name evidence="2" type="ORF">PAXINDRAFT_18876</name>
</gene>
<feature type="region of interest" description="Disordered" evidence="1">
    <location>
        <begin position="93"/>
        <end position="138"/>
    </location>
</feature>
<feature type="compositionally biased region" description="Basic and acidic residues" evidence="1">
    <location>
        <begin position="95"/>
        <end position="110"/>
    </location>
</feature>
<reference evidence="3" key="2">
    <citation type="submission" date="2015-01" db="EMBL/GenBank/DDBJ databases">
        <title>Evolutionary Origins and Diversification of the Mycorrhizal Mutualists.</title>
        <authorList>
            <consortium name="DOE Joint Genome Institute"/>
            <consortium name="Mycorrhizal Genomics Consortium"/>
            <person name="Kohler A."/>
            <person name="Kuo A."/>
            <person name="Nagy L.G."/>
            <person name="Floudas D."/>
            <person name="Copeland A."/>
            <person name="Barry K.W."/>
            <person name="Cichocki N."/>
            <person name="Veneault-Fourrey C."/>
            <person name="LaButti K."/>
            <person name="Lindquist E.A."/>
            <person name="Lipzen A."/>
            <person name="Lundell T."/>
            <person name="Morin E."/>
            <person name="Murat C."/>
            <person name="Riley R."/>
            <person name="Ohm R."/>
            <person name="Sun H."/>
            <person name="Tunlid A."/>
            <person name="Henrissat B."/>
            <person name="Grigoriev I.V."/>
            <person name="Hibbett D.S."/>
            <person name="Martin F."/>
        </authorList>
    </citation>
    <scope>NUCLEOTIDE SEQUENCE [LARGE SCALE GENOMIC DNA]</scope>
    <source>
        <strain evidence="3">ATCC 200175</strain>
    </source>
</reference>
<reference evidence="2 3" key="1">
    <citation type="submission" date="2014-06" db="EMBL/GenBank/DDBJ databases">
        <authorList>
            <consortium name="DOE Joint Genome Institute"/>
            <person name="Kuo A."/>
            <person name="Kohler A."/>
            <person name="Nagy L.G."/>
            <person name="Floudas D."/>
            <person name="Copeland A."/>
            <person name="Barry K.W."/>
            <person name="Cichocki N."/>
            <person name="Veneault-Fourrey C."/>
            <person name="LaButti K."/>
            <person name="Lindquist E.A."/>
            <person name="Lipzen A."/>
            <person name="Lundell T."/>
            <person name="Morin E."/>
            <person name="Murat C."/>
            <person name="Sun H."/>
            <person name="Tunlid A."/>
            <person name="Henrissat B."/>
            <person name="Grigoriev I.V."/>
            <person name="Hibbett D.S."/>
            <person name="Martin F."/>
            <person name="Nordberg H.P."/>
            <person name="Cantor M.N."/>
            <person name="Hua S.X."/>
        </authorList>
    </citation>
    <scope>NUCLEOTIDE SEQUENCE [LARGE SCALE GENOMIC DNA]</scope>
    <source>
        <strain evidence="2 3">ATCC 200175</strain>
    </source>
</reference>
<dbReference type="HOGENOM" id="CLU_078575_2_0_1"/>
<dbReference type="AlphaFoldDB" id="A0A0C9TKQ1"/>
<feature type="compositionally biased region" description="Polar residues" evidence="1">
    <location>
        <begin position="111"/>
        <end position="126"/>
    </location>
</feature>
<sequence length="138" mass="15872">MAEFPALAVDGRNWSTWRENLERTLNGFRIGKYLNETTPNPYDARAHALAKRIFALTIHPSLLARIRHLKSVHEGFKTLQNLLEKESTSTTGRLYEIRNDNTKQTGREDQTTTYQEARRVVNTNGNGEAREESRKGQE</sequence>